<dbReference type="AlphaFoldDB" id="A0A923KND6"/>
<dbReference type="EMBL" id="JACNMF010000012">
    <property type="protein sequence ID" value="MBC3760040.1"/>
    <property type="molecule type" value="Genomic_DNA"/>
</dbReference>
<reference evidence="1" key="1">
    <citation type="submission" date="2020-08" db="EMBL/GenBank/DDBJ databases">
        <title>Hyunsoonleella sp. strain SJ7 genome sequencing and assembly.</title>
        <authorList>
            <person name="Kim I."/>
        </authorList>
    </citation>
    <scope>NUCLEOTIDE SEQUENCE</scope>
    <source>
        <strain evidence="1">SJ7</strain>
    </source>
</reference>
<sequence length="254" mass="29409">MKHTILFFYLVLSINSFSQEQVIDQRTGITIIFSAEGKIFPERWYSERVNAQGLSLDKNEYERSEKIIIQALDKYPKSVVADNLKTIYVLKELRFFGTNYGGTYSSDNIYVVNDETDSFYIEKVFHAELSSILMKKYKSNFNESEWLKLNPEKFSYGKGGTAAIKNNSSSLKSKSKLNKQGFIYEYAMASIEEDFNAFAGLVFAPTKEFKSAVEKYMAIREKRLLTIQFYSKLDSSLSVEYFDKLLNTTTYKKH</sequence>
<evidence type="ECO:0000313" key="2">
    <source>
        <dbReference type="Proteomes" id="UP000656244"/>
    </source>
</evidence>
<protein>
    <submittedName>
        <fullName evidence="1">Uncharacterized protein</fullName>
    </submittedName>
</protein>
<dbReference type="RefSeq" id="WP_186564012.1">
    <property type="nucleotide sequence ID" value="NZ_JACNMF010000012.1"/>
</dbReference>
<evidence type="ECO:0000313" key="1">
    <source>
        <dbReference type="EMBL" id="MBC3760040.1"/>
    </source>
</evidence>
<gene>
    <name evidence="1" type="ORF">H7U19_16655</name>
</gene>
<name>A0A923KND6_9FLAO</name>
<keyword evidence="2" id="KW-1185">Reference proteome</keyword>
<accession>A0A923KND6</accession>
<dbReference type="Proteomes" id="UP000656244">
    <property type="component" value="Unassembled WGS sequence"/>
</dbReference>
<proteinExistence type="predicted"/>
<dbReference type="Gene3D" id="3.40.390.70">
    <property type="match status" value="1"/>
</dbReference>
<organism evidence="1 2">
    <name type="scientific">Hyunsoonleella aquatilis</name>
    <dbReference type="NCBI Taxonomy" id="2762758"/>
    <lineage>
        <taxon>Bacteria</taxon>
        <taxon>Pseudomonadati</taxon>
        <taxon>Bacteroidota</taxon>
        <taxon>Flavobacteriia</taxon>
        <taxon>Flavobacteriales</taxon>
        <taxon>Flavobacteriaceae</taxon>
    </lineage>
</organism>
<comment type="caution">
    <text evidence="1">The sequence shown here is derived from an EMBL/GenBank/DDBJ whole genome shotgun (WGS) entry which is preliminary data.</text>
</comment>